<evidence type="ECO:0000313" key="2">
    <source>
        <dbReference type="Proteomes" id="UP000003452"/>
    </source>
</evidence>
<gene>
    <name evidence="1" type="ORF">BACPLE_02685</name>
</gene>
<protein>
    <recommendedName>
        <fullName evidence="3">6-bladed beta-propeller</fullName>
    </recommendedName>
</protein>
<reference evidence="1 2" key="1">
    <citation type="submission" date="2008-08" db="EMBL/GenBank/DDBJ databases">
        <title>Draft genome sequence of Bacteroides plebeius (DSM 17135).</title>
        <authorList>
            <person name="Sudarsanam P."/>
            <person name="Ley R."/>
            <person name="Guruge J."/>
            <person name="Turnbaugh P.J."/>
            <person name="Mahowald M."/>
            <person name="Liep D."/>
            <person name="Gordon J."/>
        </authorList>
    </citation>
    <scope>NUCLEOTIDE SEQUENCE [LARGE SCALE GENOMIC DNA]</scope>
    <source>
        <strain evidence="2">DSM 17135 / JCM 12973 / M2</strain>
    </source>
</reference>
<sequence length="317" mass="36230">MQHETIKIPDLLLGSPGGIQKMGDGLLIMDYKSDSMFHYVNLKQKKYVGQFGAKGQGPDEFIHPTSLQPYDDKTVCGYDVMKQEIKMMEWDSLNNRMKSSTVKKWTDAWSFDVIPYGQDQFVGNGCFNDSMFAIFDNQGVPVDRAGEYPYKDENERKISVFNRALAYQGTIRVTPKGRLAFATMCAKMLFLYEIRDRHLVRNKVVIDRYADYKPDYSGGQASYSVVHNGKLPVCYRDLSVTESRIYALYSGRSFKDYGLAEWECGYIYVYDWAGNRLALYQLDLPLLCFCVDEQSGIIYGIANNPEPTLVCFPLPQS</sequence>
<dbReference type="Proteomes" id="UP000003452">
    <property type="component" value="Unassembled WGS sequence"/>
</dbReference>
<accession>B5D108</accession>
<dbReference type="HOGENOM" id="CLU_066812_0_0_10"/>
<reference evidence="1 2" key="2">
    <citation type="submission" date="2008-08" db="EMBL/GenBank/DDBJ databases">
        <authorList>
            <person name="Fulton L."/>
            <person name="Clifton S."/>
            <person name="Fulton B."/>
            <person name="Xu J."/>
            <person name="Minx P."/>
            <person name="Pepin K.H."/>
            <person name="Johnson M."/>
            <person name="Thiruvilangam P."/>
            <person name="Bhonagiri V."/>
            <person name="Nash W.E."/>
            <person name="Mardis E.R."/>
            <person name="Wilson R.K."/>
        </authorList>
    </citation>
    <scope>NUCLEOTIDE SEQUENCE [LARGE SCALE GENOMIC DNA]</scope>
    <source>
        <strain evidence="2">DSM 17135 / JCM 12973 / M2</strain>
    </source>
</reference>
<comment type="caution">
    <text evidence="1">The sequence shown here is derived from an EMBL/GenBank/DDBJ whole genome shotgun (WGS) entry which is preliminary data.</text>
</comment>
<evidence type="ECO:0000313" key="1">
    <source>
        <dbReference type="EMBL" id="EDY94848.1"/>
    </source>
</evidence>
<dbReference type="AlphaFoldDB" id="B5D108"/>
<name>B5D108_PHOPM</name>
<dbReference type="Pfam" id="PF15869">
    <property type="entry name" value="TolB_like"/>
    <property type="match status" value="1"/>
</dbReference>
<proteinExistence type="predicted"/>
<dbReference type="eggNOG" id="COG3391">
    <property type="taxonomic scope" value="Bacteria"/>
</dbReference>
<evidence type="ECO:0008006" key="3">
    <source>
        <dbReference type="Google" id="ProtNLM"/>
    </source>
</evidence>
<dbReference type="EMBL" id="ABQC02000022">
    <property type="protein sequence ID" value="EDY94848.1"/>
    <property type="molecule type" value="Genomic_DNA"/>
</dbReference>
<organism evidence="1 2">
    <name type="scientific">Phocaeicola plebeius (strain DSM 17135 / JCM 12973 / CCUG 54634 / M2)</name>
    <name type="common">Bacteroides plebeius</name>
    <dbReference type="NCBI Taxonomy" id="484018"/>
    <lineage>
        <taxon>Bacteria</taxon>
        <taxon>Pseudomonadati</taxon>
        <taxon>Bacteroidota</taxon>
        <taxon>Bacteroidia</taxon>
        <taxon>Bacteroidales</taxon>
        <taxon>Bacteroidaceae</taxon>
        <taxon>Phocaeicola</taxon>
    </lineage>
</organism>